<reference evidence="2" key="2">
    <citation type="submission" date="2021-04" db="EMBL/GenBank/DDBJ databases">
        <authorList>
            <person name="Gilroy R."/>
        </authorList>
    </citation>
    <scope>NUCLEOTIDE SEQUENCE</scope>
    <source>
        <strain evidence="2">CHK198-12963</strain>
    </source>
</reference>
<evidence type="ECO:0000313" key="2">
    <source>
        <dbReference type="EMBL" id="HJC65279.1"/>
    </source>
</evidence>
<dbReference type="Pfam" id="PF01261">
    <property type="entry name" value="AP_endonuc_2"/>
    <property type="match status" value="1"/>
</dbReference>
<name>A0A9D2PQJ6_9FIRM</name>
<dbReference type="AlphaFoldDB" id="A0A9D2PQJ6"/>
<dbReference type="SUPFAM" id="SSF51658">
    <property type="entry name" value="Xylose isomerase-like"/>
    <property type="match status" value="1"/>
</dbReference>
<dbReference type="EMBL" id="DWWB01000003">
    <property type="protein sequence ID" value="HJC65279.1"/>
    <property type="molecule type" value="Genomic_DNA"/>
</dbReference>
<accession>A0A9D2PQJ6</accession>
<dbReference type="Proteomes" id="UP000823863">
    <property type="component" value="Unassembled WGS sequence"/>
</dbReference>
<evidence type="ECO:0000259" key="1">
    <source>
        <dbReference type="Pfam" id="PF01261"/>
    </source>
</evidence>
<sequence>MIGSIHQFFRVGTLSWMSFPVDRYDPVDAIRKIATDDYFDAIEITDYEDEEKKNRIRGLLKQSHLQVGYGTQPVILREGLNPNSLIEEERQYAQKRLLEELDEAASFEAEGFSFMAGKWETSHKEEGLKQLEKTALALCRRGQELGIRVELEVFDYDMDKKVLIGPAPLAARLASDLRQAIGNFGLLVDLSHFPTTYEDSLFVVRQLRPYLTHFHIGNAVVTEGKEAYGDKHPRFGYPDSANDVPELRDFLEVLQGEGFMNQNQPFTMSFEVSPRPWEDGEIVLANAKRVLNRAWALADGRRGGYGEWSDYPTRR</sequence>
<evidence type="ECO:0000313" key="3">
    <source>
        <dbReference type="Proteomes" id="UP000823863"/>
    </source>
</evidence>
<feature type="domain" description="Xylose isomerase-like TIM barrel" evidence="1">
    <location>
        <begin position="39"/>
        <end position="258"/>
    </location>
</feature>
<gene>
    <name evidence="2" type="ORF">H9931_00965</name>
</gene>
<dbReference type="InterPro" id="IPR013022">
    <property type="entry name" value="Xyl_isomerase-like_TIM-brl"/>
</dbReference>
<dbReference type="Gene3D" id="3.20.20.150">
    <property type="entry name" value="Divalent-metal-dependent TIM barrel enzymes"/>
    <property type="match status" value="1"/>
</dbReference>
<dbReference type="InterPro" id="IPR036237">
    <property type="entry name" value="Xyl_isomerase-like_sf"/>
</dbReference>
<protein>
    <submittedName>
        <fullName evidence="2">TIM barrel protein</fullName>
    </submittedName>
</protein>
<proteinExistence type="predicted"/>
<comment type="caution">
    <text evidence="2">The sequence shown here is derived from an EMBL/GenBank/DDBJ whole genome shotgun (WGS) entry which is preliminary data.</text>
</comment>
<reference evidence="2" key="1">
    <citation type="journal article" date="2021" name="PeerJ">
        <title>Extensive microbial diversity within the chicken gut microbiome revealed by metagenomics and culture.</title>
        <authorList>
            <person name="Gilroy R."/>
            <person name="Ravi A."/>
            <person name="Getino M."/>
            <person name="Pursley I."/>
            <person name="Horton D.L."/>
            <person name="Alikhan N.F."/>
            <person name="Baker D."/>
            <person name="Gharbi K."/>
            <person name="Hall N."/>
            <person name="Watson M."/>
            <person name="Adriaenssens E.M."/>
            <person name="Foster-Nyarko E."/>
            <person name="Jarju S."/>
            <person name="Secka A."/>
            <person name="Antonio M."/>
            <person name="Oren A."/>
            <person name="Chaudhuri R.R."/>
            <person name="La Ragione R."/>
            <person name="Hildebrand F."/>
            <person name="Pallen M.J."/>
        </authorList>
    </citation>
    <scope>NUCLEOTIDE SEQUENCE</scope>
    <source>
        <strain evidence="2">CHK198-12963</strain>
    </source>
</reference>
<organism evidence="2 3">
    <name type="scientific">Candidatus Enterocloster excrementigallinarum</name>
    <dbReference type="NCBI Taxonomy" id="2838558"/>
    <lineage>
        <taxon>Bacteria</taxon>
        <taxon>Bacillati</taxon>
        <taxon>Bacillota</taxon>
        <taxon>Clostridia</taxon>
        <taxon>Lachnospirales</taxon>
        <taxon>Lachnospiraceae</taxon>
        <taxon>Enterocloster</taxon>
    </lineage>
</organism>